<evidence type="ECO:0000259" key="1">
    <source>
        <dbReference type="PROSITE" id="PS51186"/>
    </source>
</evidence>
<dbReference type="AlphaFoldDB" id="A0A9D1AGE5"/>
<protein>
    <submittedName>
        <fullName evidence="2">GNAT family N-acetyltransferase</fullName>
    </submittedName>
</protein>
<evidence type="ECO:0000313" key="3">
    <source>
        <dbReference type="Proteomes" id="UP000824179"/>
    </source>
</evidence>
<accession>A0A9D1AGE5</accession>
<dbReference type="CDD" id="cd04301">
    <property type="entry name" value="NAT_SF"/>
    <property type="match status" value="1"/>
</dbReference>
<reference evidence="2" key="1">
    <citation type="submission" date="2020-10" db="EMBL/GenBank/DDBJ databases">
        <authorList>
            <person name="Gilroy R."/>
        </authorList>
    </citation>
    <scope>NUCLEOTIDE SEQUENCE</scope>
    <source>
        <strain evidence="2">ChiW25-3613</strain>
    </source>
</reference>
<dbReference type="EMBL" id="DVHB01000085">
    <property type="protein sequence ID" value="HIR39755.1"/>
    <property type="molecule type" value="Genomic_DNA"/>
</dbReference>
<gene>
    <name evidence="2" type="ORF">IAB90_05155</name>
</gene>
<feature type="domain" description="N-acetyltransferase" evidence="1">
    <location>
        <begin position="3"/>
        <end position="154"/>
    </location>
</feature>
<proteinExistence type="predicted"/>
<name>A0A9D1AGE5_9FIRM</name>
<dbReference type="GO" id="GO:0016747">
    <property type="term" value="F:acyltransferase activity, transferring groups other than amino-acyl groups"/>
    <property type="evidence" value="ECO:0007669"/>
    <property type="project" value="InterPro"/>
</dbReference>
<sequence length="168" mass="19188">MKVSLHLYAPQLQGKAIKLIKGFWKEHNDEDLTDDDAMADLGQWINEGNKFYFINYNGEIAGFAHLGSRGGAVDWLEHLFVEPEYQRRGIAGETITLLEEIVKEYSMSLYLEVAARNIEALKLYQRLGYDTLNTVTIRKDLSGTFEVIERVQIAGHELKIKKLNPSDI</sequence>
<dbReference type="InterPro" id="IPR016181">
    <property type="entry name" value="Acyl_CoA_acyltransferase"/>
</dbReference>
<dbReference type="Pfam" id="PF00583">
    <property type="entry name" value="Acetyltransf_1"/>
    <property type="match status" value="1"/>
</dbReference>
<dbReference type="InterPro" id="IPR000182">
    <property type="entry name" value="GNAT_dom"/>
</dbReference>
<dbReference type="Gene3D" id="3.40.630.30">
    <property type="match status" value="1"/>
</dbReference>
<dbReference type="Proteomes" id="UP000824179">
    <property type="component" value="Unassembled WGS sequence"/>
</dbReference>
<dbReference type="PROSITE" id="PS51186">
    <property type="entry name" value="GNAT"/>
    <property type="match status" value="1"/>
</dbReference>
<reference evidence="2" key="2">
    <citation type="journal article" date="2021" name="PeerJ">
        <title>Extensive microbial diversity within the chicken gut microbiome revealed by metagenomics and culture.</title>
        <authorList>
            <person name="Gilroy R."/>
            <person name="Ravi A."/>
            <person name="Getino M."/>
            <person name="Pursley I."/>
            <person name="Horton D.L."/>
            <person name="Alikhan N.F."/>
            <person name="Baker D."/>
            <person name="Gharbi K."/>
            <person name="Hall N."/>
            <person name="Watson M."/>
            <person name="Adriaenssens E.M."/>
            <person name="Foster-Nyarko E."/>
            <person name="Jarju S."/>
            <person name="Secka A."/>
            <person name="Antonio M."/>
            <person name="Oren A."/>
            <person name="Chaudhuri R.R."/>
            <person name="La Ragione R."/>
            <person name="Hildebrand F."/>
            <person name="Pallen M.J."/>
        </authorList>
    </citation>
    <scope>NUCLEOTIDE SEQUENCE</scope>
    <source>
        <strain evidence="2">ChiW25-3613</strain>
    </source>
</reference>
<dbReference type="SUPFAM" id="SSF55729">
    <property type="entry name" value="Acyl-CoA N-acyltransferases (Nat)"/>
    <property type="match status" value="1"/>
</dbReference>
<organism evidence="2 3">
    <name type="scientific">Candidatus Coproplasma stercoripullorum</name>
    <dbReference type="NCBI Taxonomy" id="2840751"/>
    <lineage>
        <taxon>Bacteria</taxon>
        <taxon>Bacillati</taxon>
        <taxon>Bacillota</taxon>
        <taxon>Clostridia</taxon>
        <taxon>Eubacteriales</taxon>
        <taxon>Candidatus Coproplasma</taxon>
    </lineage>
</organism>
<comment type="caution">
    <text evidence="2">The sequence shown here is derived from an EMBL/GenBank/DDBJ whole genome shotgun (WGS) entry which is preliminary data.</text>
</comment>
<evidence type="ECO:0000313" key="2">
    <source>
        <dbReference type="EMBL" id="HIR39755.1"/>
    </source>
</evidence>